<protein>
    <submittedName>
        <fullName evidence="1">Uncharacterized protein</fullName>
    </submittedName>
</protein>
<accession>A0ACB7G7B1</accession>
<evidence type="ECO:0000313" key="1">
    <source>
        <dbReference type="EMBL" id="KAG8635433.1"/>
    </source>
</evidence>
<proteinExistence type="predicted"/>
<evidence type="ECO:0000313" key="2">
    <source>
        <dbReference type="Proteomes" id="UP000091857"/>
    </source>
</evidence>
<keyword evidence="2" id="KW-1185">Reference proteome</keyword>
<organism evidence="1 2">
    <name type="scientific">Manihot esculenta</name>
    <name type="common">Cassava</name>
    <name type="synonym">Jatropha manihot</name>
    <dbReference type="NCBI Taxonomy" id="3983"/>
    <lineage>
        <taxon>Eukaryota</taxon>
        <taxon>Viridiplantae</taxon>
        <taxon>Streptophyta</taxon>
        <taxon>Embryophyta</taxon>
        <taxon>Tracheophyta</taxon>
        <taxon>Spermatophyta</taxon>
        <taxon>Magnoliopsida</taxon>
        <taxon>eudicotyledons</taxon>
        <taxon>Gunneridae</taxon>
        <taxon>Pentapetalae</taxon>
        <taxon>rosids</taxon>
        <taxon>fabids</taxon>
        <taxon>Malpighiales</taxon>
        <taxon>Euphorbiaceae</taxon>
        <taxon>Crotonoideae</taxon>
        <taxon>Manihoteae</taxon>
        <taxon>Manihot</taxon>
    </lineage>
</organism>
<sequence length="960" mass="105179">MAESQKGNSSSVDPKEKKSSLDDDVGKEFLSSWKSLSVTGDDTMDFSFDTVPSGKRKTFNFDKLDMDFNLDGDFDKLTSFKIDMPDLDFSSPSKKTAKPKESSKGESSRVNHQGKQDCFTFSFDFNDRLDNFNFDSTLIQGEKKTSMKNLDCKEAGSARSEHLGSKVNLAGNDDAFDDSQTNELHASEKATSSISETSLSGVEKGNSSNESFPSKYGNIGDLVVPQSTRTSQQKIISASVERADQQSCLLQKAMPTEACAQRTTKTLPVQSVHINYKEKQECATLYVDFNESDHFNFDLTKTSMKNPESERVGLERSESQSAKVNLAGGDDAFVDNQTNKLPASDNAISSIIDSTFNVVGAGNSSNGNFPSQHGTIGNVVVQHSTRTSPEKIICASIKEADQQGCFLEKAMPTEAYAQLTTQVLPVQSADGNDSTRDTESDIQTRPLDKKVNIESVAGDNVSDRMITVVGINHGKSQLNLAPPYFNGVESTQSKSEKTDGETQTRNLIGTEPIPDDRDLEATSTSSILQTRPHGFKASEDIQKSASKLLAPTRSDHVINIVTPAKEKELGVVCSKFFKRSKEGETQLGQPPSTTVEGCLLGSKGIAANHPANGKREGFNAITAINQRKLISDSKSFSMEMTKEPTLQGSEKNVKTPCNIREGVYGGSKQNVCKLNSSPRLPDKGVTKDAIVPGTGNNIKDLNNFGATKSTTQTSIKSTAVFSSMGSTWNSKMISVEGLKAEKRTPDLSGLKISRTLGVSKDQSNSVLKREISSFRNSEKNMEVQGLTASKIVHPIVNVERKTLLNASLKRKTFEASNADLLPSNPQKRLSQSPSESRNLKEALEITVEEQGCNHDNFAERKIRSILYNSPTSKSEISQQENTKEQDIPLGMENDRNVRKAEAYAKELEDIGNMLKKKYEEAKELLVRAIVNNNSLLMLNHPMFDEKIRMVQKLAAELMSN</sequence>
<dbReference type="Proteomes" id="UP000091857">
    <property type="component" value="Chromosome 16"/>
</dbReference>
<name>A0ACB7G7B1_MANES</name>
<dbReference type="EMBL" id="CM004402">
    <property type="protein sequence ID" value="KAG8635433.1"/>
    <property type="molecule type" value="Genomic_DNA"/>
</dbReference>
<gene>
    <name evidence="1" type="ORF">MANES_16G035700v8</name>
</gene>
<comment type="caution">
    <text evidence="1">The sequence shown here is derived from an EMBL/GenBank/DDBJ whole genome shotgun (WGS) entry which is preliminary data.</text>
</comment>
<reference evidence="2" key="1">
    <citation type="journal article" date="2016" name="Nat. Biotechnol.">
        <title>Sequencing wild and cultivated cassava and related species reveals extensive interspecific hybridization and genetic diversity.</title>
        <authorList>
            <person name="Bredeson J.V."/>
            <person name="Lyons J.B."/>
            <person name="Prochnik S.E."/>
            <person name="Wu G.A."/>
            <person name="Ha C.M."/>
            <person name="Edsinger-Gonzales E."/>
            <person name="Grimwood J."/>
            <person name="Schmutz J."/>
            <person name="Rabbi I.Y."/>
            <person name="Egesi C."/>
            <person name="Nauluvula P."/>
            <person name="Lebot V."/>
            <person name="Ndunguru J."/>
            <person name="Mkamilo G."/>
            <person name="Bart R.S."/>
            <person name="Setter T.L."/>
            <person name="Gleadow R.M."/>
            <person name="Kulakow P."/>
            <person name="Ferguson M.E."/>
            <person name="Rounsley S."/>
            <person name="Rokhsar D.S."/>
        </authorList>
    </citation>
    <scope>NUCLEOTIDE SEQUENCE [LARGE SCALE GENOMIC DNA]</scope>
    <source>
        <strain evidence="2">cv. AM560-2</strain>
    </source>
</reference>